<sequence>MRKKILPICAMALLSIGYSSLASASTGTTSKGEVSAQALEKKEAEFHAWQKEALEKKKAAMQEQKKSLERAEAVIQDQQKEVLGKKKATIQSQQKNDIEKKEVAKQ</sequence>
<feature type="compositionally biased region" description="Basic and acidic residues" evidence="1">
    <location>
        <begin position="96"/>
        <end position="106"/>
    </location>
</feature>
<proteinExistence type="predicted"/>
<evidence type="ECO:0008006" key="5">
    <source>
        <dbReference type="Google" id="ProtNLM"/>
    </source>
</evidence>
<organism evidence="3 4">
    <name type="scientific">Bacillus cereus HuB4-4</name>
    <dbReference type="NCBI Taxonomy" id="1053211"/>
    <lineage>
        <taxon>Bacteria</taxon>
        <taxon>Bacillati</taxon>
        <taxon>Bacillota</taxon>
        <taxon>Bacilli</taxon>
        <taxon>Bacillales</taxon>
        <taxon>Bacillaceae</taxon>
        <taxon>Bacillus</taxon>
        <taxon>Bacillus cereus group</taxon>
    </lineage>
</organism>
<keyword evidence="2" id="KW-0732">Signal</keyword>
<dbReference type="EMBL" id="AHEF01000086">
    <property type="protein sequence ID" value="EOP82412.1"/>
    <property type="molecule type" value="Genomic_DNA"/>
</dbReference>
<gene>
    <name evidence="3" type="ORF">IGM_05362</name>
</gene>
<evidence type="ECO:0000313" key="4">
    <source>
        <dbReference type="Proteomes" id="UP000014009"/>
    </source>
</evidence>
<comment type="caution">
    <text evidence="3">The sequence shown here is derived from an EMBL/GenBank/DDBJ whole genome shotgun (WGS) entry which is preliminary data.</text>
</comment>
<feature type="chain" id="PRO_5040819690" description="Cell surface protein" evidence="2">
    <location>
        <begin position="25"/>
        <end position="106"/>
    </location>
</feature>
<evidence type="ECO:0000256" key="2">
    <source>
        <dbReference type="SAM" id="SignalP"/>
    </source>
</evidence>
<dbReference type="AlphaFoldDB" id="A0A9W5QQE1"/>
<feature type="region of interest" description="Disordered" evidence="1">
    <location>
        <begin position="80"/>
        <end position="106"/>
    </location>
</feature>
<name>A0A9W5QQE1_BACCE</name>
<dbReference type="Proteomes" id="UP000014009">
    <property type="component" value="Unassembled WGS sequence"/>
</dbReference>
<protein>
    <recommendedName>
        <fullName evidence="5">Cell surface protein</fullName>
    </recommendedName>
</protein>
<evidence type="ECO:0000313" key="3">
    <source>
        <dbReference type="EMBL" id="EOP82412.1"/>
    </source>
</evidence>
<feature type="signal peptide" evidence="2">
    <location>
        <begin position="1"/>
        <end position="24"/>
    </location>
</feature>
<evidence type="ECO:0000256" key="1">
    <source>
        <dbReference type="SAM" id="MobiDB-lite"/>
    </source>
</evidence>
<reference evidence="3 4" key="1">
    <citation type="submission" date="2012-12" db="EMBL/GenBank/DDBJ databases">
        <title>The Genome Sequence of Bacillus cereus HuB4-4.</title>
        <authorList>
            <consortium name="The Broad Institute Genome Sequencing Platform"/>
            <consortium name="The Broad Institute Genome Sequencing Center for Infectious Disease"/>
            <person name="Feldgarden M."/>
            <person name="Van der Auwera G.A."/>
            <person name="Mahillon J."/>
            <person name="Duprez V."/>
            <person name="Timmery S."/>
            <person name="Mattelet C."/>
            <person name="Dierick K."/>
            <person name="Sun M."/>
            <person name="Yu Z."/>
            <person name="Zhu L."/>
            <person name="Hu X."/>
            <person name="Shank E.B."/>
            <person name="Swiecicka I."/>
            <person name="Hansen B.M."/>
            <person name="Andrup L."/>
            <person name="Walker B."/>
            <person name="Young S.K."/>
            <person name="Zeng Q."/>
            <person name="Gargeya S."/>
            <person name="Fitzgerald M."/>
            <person name="Haas B."/>
            <person name="Abouelleil A."/>
            <person name="Alvarado L."/>
            <person name="Arachchi H.M."/>
            <person name="Berlin A.M."/>
            <person name="Chapman S.B."/>
            <person name="Dewar J."/>
            <person name="Goldberg J."/>
            <person name="Griggs A."/>
            <person name="Gujja S."/>
            <person name="Hansen M."/>
            <person name="Howarth C."/>
            <person name="Imamovic A."/>
            <person name="Larimer J."/>
            <person name="McCowan C."/>
            <person name="Murphy C."/>
            <person name="Neiman D."/>
            <person name="Pearson M."/>
            <person name="Priest M."/>
            <person name="Roberts A."/>
            <person name="Saif S."/>
            <person name="Shea T."/>
            <person name="Sisk P."/>
            <person name="Sykes S."/>
            <person name="Wortman J."/>
            <person name="Nusbaum C."/>
            <person name="Birren B."/>
        </authorList>
    </citation>
    <scope>NUCLEOTIDE SEQUENCE [LARGE SCALE GENOMIC DNA]</scope>
    <source>
        <strain evidence="3 4">HuB4-4</strain>
    </source>
</reference>
<accession>A0A9W5QQE1</accession>